<dbReference type="GO" id="GO:0005302">
    <property type="term" value="F:L-tyrosine transmembrane transporter activity"/>
    <property type="evidence" value="ECO:0007669"/>
    <property type="project" value="EnsemblFungi"/>
</dbReference>
<comment type="caution">
    <text evidence="11">The sequence shown here is derived from an EMBL/GenBank/DDBJ whole genome shotgun (WGS) entry which is preliminary data.</text>
</comment>
<dbReference type="OrthoDB" id="655540at2759"/>
<dbReference type="Pfam" id="PF01490">
    <property type="entry name" value="Aa_trans"/>
    <property type="match status" value="1"/>
</dbReference>
<reference evidence="11 12" key="2">
    <citation type="submission" date="2015-05" db="EMBL/GenBank/DDBJ databases">
        <authorList>
            <person name="Morales-Cruz A."/>
            <person name="Amrine K.C."/>
            <person name="Cantu D."/>
        </authorList>
    </citation>
    <scope>NUCLEOTIDE SEQUENCE [LARGE SCALE GENOMIC DNA]</scope>
    <source>
        <strain evidence="11">UCRPC4</strain>
    </source>
</reference>
<evidence type="ECO:0000313" key="11">
    <source>
        <dbReference type="EMBL" id="KKY29244.1"/>
    </source>
</evidence>
<dbReference type="GO" id="GO:0000329">
    <property type="term" value="C:fungal-type vacuole membrane"/>
    <property type="evidence" value="ECO:0007669"/>
    <property type="project" value="EnsemblFungi"/>
</dbReference>
<keyword evidence="4 9" id="KW-0812">Transmembrane</keyword>
<comment type="similarity">
    <text evidence="2">Belongs to the amino acid/polyamine transporter 2 family.</text>
</comment>
<evidence type="ECO:0000256" key="6">
    <source>
        <dbReference type="ARBA" id="ARBA00022989"/>
    </source>
</evidence>
<comment type="subcellular location">
    <subcellularLocation>
        <location evidence="1">Membrane</location>
        <topology evidence="1">Multi-pass membrane protein</topology>
    </subcellularLocation>
</comment>
<proteinExistence type="inferred from homology"/>
<evidence type="ECO:0000259" key="10">
    <source>
        <dbReference type="Pfam" id="PF01490"/>
    </source>
</evidence>
<evidence type="ECO:0000313" key="12">
    <source>
        <dbReference type="Proteomes" id="UP000053317"/>
    </source>
</evidence>
<feature type="transmembrane region" description="Helical" evidence="9">
    <location>
        <begin position="294"/>
        <end position="314"/>
    </location>
</feature>
<evidence type="ECO:0000256" key="2">
    <source>
        <dbReference type="ARBA" id="ARBA00008066"/>
    </source>
</evidence>
<feature type="region of interest" description="Disordered" evidence="8">
    <location>
        <begin position="117"/>
        <end position="136"/>
    </location>
</feature>
<dbReference type="EMBL" id="LCWF01000001">
    <property type="protein sequence ID" value="KKY29244.1"/>
    <property type="molecule type" value="Genomic_DNA"/>
</dbReference>
<feature type="transmembrane region" description="Helical" evidence="9">
    <location>
        <begin position="528"/>
        <end position="551"/>
    </location>
</feature>
<keyword evidence="12" id="KW-1185">Reference proteome</keyword>
<reference evidence="11 12" key="1">
    <citation type="submission" date="2015-05" db="EMBL/GenBank/DDBJ databases">
        <title>Distinctive expansion of gene families associated with plant cell wall degradation and secondary metabolism in the genomes of grapevine trunk pathogens.</title>
        <authorList>
            <person name="Lawrence D.P."/>
            <person name="Travadon R."/>
            <person name="Rolshausen P.E."/>
            <person name="Baumgartner K."/>
        </authorList>
    </citation>
    <scope>NUCLEOTIDE SEQUENCE [LARGE SCALE GENOMIC DNA]</scope>
    <source>
        <strain evidence="11">UCRPC4</strain>
    </source>
</reference>
<gene>
    <name evidence="11" type="ORF">UCRPC4_g00034</name>
</gene>
<feature type="transmembrane region" description="Helical" evidence="9">
    <location>
        <begin position="362"/>
        <end position="383"/>
    </location>
</feature>
<feature type="transmembrane region" description="Helical" evidence="9">
    <location>
        <begin position="200"/>
        <end position="227"/>
    </location>
</feature>
<evidence type="ECO:0000256" key="7">
    <source>
        <dbReference type="ARBA" id="ARBA00023136"/>
    </source>
</evidence>
<dbReference type="GO" id="GO:0015188">
    <property type="term" value="F:L-isoleucine transmembrane transporter activity"/>
    <property type="evidence" value="ECO:0007669"/>
    <property type="project" value="EnsemblFungi"/>
</dbReference>
<dbReference type="Proteomes" id="UP000053317">
    <property type="component" value="Unassembled WGS sequence"/>
</dbReference>
<evidence type="ECO:0000256" key="1">
    <source>
        <dbReference type="ARBA" id="ARBA00004141"/>
    </source>
</evidence>
<evidence type="ECO:0000256" key="8">
    <source>
        <dbReference type="SAM" id="MobiDB-lite"/>
    </source>
</evidence>
<feature type="transmembrane region" description="Helical" evidence="9">
    <location>
        <begin position="563"/>
        <end position="585"/>
    </location>
</feature>
<organism evidence="11 12">
    <name type="scientific">Phaeomoniella chlamydospora</name>
    <name type="common">Phaeoacremonium chlamydosporum</name>
    <dbReference type="NCBI Taxonomy" id="158046"/>
    <lineage>
        <taxon>Eukaryota</taxon>
        <taxon>Fungi</taxon>
        <taxon>Dikarya</taxon>
        <taxon>Ascomycota</taxon>
        <taxon>Pezizomycotina</taxon>
        <taxon>Eurotiomycetes</taxon>
        <taxon>Chaetothyriomycetidae</taxon>
        <taxon>Phaeomoniellales</taxon>
        <taxon>Phaeomoniellaceae</taxon>
        <taxon>Phaeomoniella</taxon>
    </lineage>
</organism>
<accession>A0A0G2F4S1</accession>
<evidence type="ECO:0000256" key="4">
    <source>
        <dbReference type="ARBA" id="ARBA00022692"/>
    </source>
</evidence>
<keyword evidence="5" id="KW-0029">Amino-acid transport</keyword>
<feature type="compositionally biased region" description="Polar residues" evidence="8">
    <location>
        <begin position="76"/>
        <end position="85"/>
    </location>
</feature>
<evidence type="ECO:0000256" key="3">
    <source>
        <dbReference type="ARBA" id="ARBA00022448"/>
    </source>
</evidence>
<feature type="transmembrane region" description="Helical" evidence="9">
    <location>
        <begin position="321"/>
        <end position="342"/>
    </location>
</feature>
<dbReference type="GO" id="GO:0007034">
    <property type="term" value="P:vacuolar transport"/>
    <property type="evidence" value="ECO:0007669"/>
    <property type="project" value="EnsemblFungi"/>
</dbReference>
<feature type="compositionally biased region" description="Acidic residues" evidence="8">
    <location>
        <begin position="54"/>
        <end position="68"/>
    </location>
</feature>
<protein>
    <submittedName>
        <fullName evidence="11">Putative vacuolar amino acid transporter 1</fullName>
    </submittedName>
</protein>
<dbReference type="GO" id="GO:0090513">
    <property type="term" value="P:L-histidine transmembrane import into vacuole"/>
    <property type="evidence" value="ECO:0007669"/>
    <property type="project" value="EnsemblFungi"/>
</dbReference>
<feature type="transmembrane region" description="Helical" evidence="9">
    <location>
        <begin position="404"/>
        <end position="426"/>
    </location>
</feature>
<feature type="region of interest" description="Disordered" evidence="8">
    <location>
        <begin position="49"/>
        <end position="102"/>
    </location>
</feature>
<feature type="transmembrane region" description="Helical" evidence="9">
    <location>
        <begin position="438"/>
        <end position="459"/>
    </location>
</feature>
<dbReference type="GO" id="GO:0005290">
    <property type="term" value="F:L-histidine transmembrane transporter activity"/>
    <property type="evidence" value="ECO:0007669"/>
    <property type="project" value="EnsemblFungi"/>
</dbReference>
<feature type="domain" description="Amino acid transporter transmembrane" evidence="10">
    <location>
        <begin position="187"/>
        <end position="585"/>
    </location>
</feature>
<keyword evidence="7 9" id="KW-0472">Membrane</keyword>
<keyword evidence="3" id="KW-0813">Transport</keyword>
<feature type="transmembrane region" description="Helical" evidence="9">
    <location>
        <begin position="266"/>
        <end position="288"/>
    </location>
</feature>
<evidence type="ECO:0000256" key="5">
    <source>
        <dbReference type="ARBA" id="ARBA00022970"/>
    </source>
</evidence>
<name>A0A0G2F4S1_PHACM</name>
<keyword evidence="6 9" id="KW-1133">Transmembrane helix</keyword>
<dbReference type="AlphaFoldDB" id="A0A0G2F4S1"/>
<dbReference type="GO" id="GO:0015186">
    <property type="term" value="F:L-glutamine transmembrane transporter activity"/>
    <property type="evidence" value="ECO:0007669"/>
    <property type="project" value="EnsemblFungi"/>
</dbReference>
<dbReference type="PANTHER" id="PTHR22950:SF692">
    <property type="entry name" value="TRANSMEMBRANE AMINO ACID TRANSPORTER FAMILY PROTEIN"/>
    <property type="match status" value="1"/>
</dbReference>
<sequence>MIYGEEGQSSLNMKFNSIRMAGGVNSLDNFARSWQRASLFPEIAPQRRGSVVIQDDESETVPRDEEETVAPHKSLLRQQLESSPDQNREPAVVEDPASREELSSVNTRLLGNEVFSHTLPGTPLGRTPSASYGTWSSRLNDESRRHVAELFTEHEAGSKEPDKETEPLLVKQVQRDDGTKAHMIVGQSTLPQTVFNSVNVLIGVGLLSLPLAVKYAGWVCGMIFLFLSAYITNYTAKLLAICLEADPSLVTYADVAYISFGSKARIVTSILFSLELIAACVALIVLFADSLDALLGGWSILGWKIFCGLVLVPLNFVPLRLLSLTSILGILCAFGIVGIVFIDGLLKPTYPGSLRQPAPTYAFPQTWMTLPLSLGLFMSPWGGHSVFPNIYRDMRHPAKYTRGLRYTYTFTYILDLAMAIVGVLMFGDDTRDEITSNILLSSGYPSALSILIVVFIAIIPLTKVPLNSRPIVSTLEILVGLDPRGLAPDSHLHSLSPFLRNLLSIGIRILTIVIMVIVSIIFPDFDSIMALMGSALCFTICVVLPCLFYLKIYGDEITWTEKVCNWVLILICGGCAVVGTVWAVIPKSKLGIE</sequence>
<dbReference type="InterPro" id="IPR013057">
    <property type="entry name" value="AA_transpt_TM"/>
</dbReference>
<feature type="transmembrane region" description="Helical" evidence="9">
    <location>
        <begin position="502"/>
        <end position="522"/>
    </location>
</feature>
<evidence type="ECO:0000256" key="9">
    <source>
        <dbReference type="SAM" id="Phobius"/>
    </source>
</evidence>
<dbReference type="GO" id="GO:0015824">
    <property type="term" value="P:proline transport"/>
    <property type="evidence" value="ECO:0007669"/>
    <property type="project" value="EnsemblFungi"/>
</dbReference>
<dbReference type="PANTHER" id="PTHR22950">
    <property type="entry name" value="AMINO ACID TRANSPORTER"/>
    <property type="match status" value="1"/>
</dbReference>